<evidence type="ECO:0000313" key="2">
    <source>
        <dbReference type="Proteomes" id="UP001148203"/>
    </source>
</evidence>
<evidence type="ECO:0000313" key="1">
    <source>
        <dbReference type="EMBL" id="MDD0989235.1"/>
    </source>
</evidence>
<dbReference type="EMBL" id="JAMDGY010000007">
    <property type="protein sequence ID" value="MDD0989235.1"/>
    <property type="molecule type" value="Genomic_DNA"/>
</dbReference>
<proteinExistence type="predicted"/>
<protein>
    <submittedName>
        <fullName evidence="1">Uncharacterized protein</fullName>
    </submittedName>
</protein>
<comment type="caution">
    <text evidence="1">The sequence shown here is derived from an EMBL/GenBank/DDBJ whole genome shotgun (WGS) entry which is preliminary data.</text>
</comment>
<organism evidence="1 2">
    <name type="scientific">Pseudomonas fontis</name>
    <dbReference type="NCBI Taxonomy" id="2942633"/>
    <lineage>
        <taxon>Bacteria</taxon>
        <taxon>Pseudomonadati</taxon>
        <taxon>Pseudomonadota</taxon>
        <taxon>Gammaproteobacteria</taxon>
        <taxon>Pseudomonadales</taxon>
        <taxon>Pseudomonadaceae</taxon>
        <taxon>Pseudomonas</taxon>
    </lineage>
</organism>
<sequence>MSRTASVWVDSMSQETTISIMERGKGRMDIIFQMWSARHPESLCKIAESTYGELYDWINPKPGSVVYMSGDQAEQTLNYLKEAN</sequence>
<dbReference type="Proteomes" id="UP001148203">
    <property type="component" value="Unassembled WGS sequence"/>
</dbReference>
<gene>
    <name evidence="1" type="ORF">M5G11_01630</name>
</gene>
<dbReference type="RefSeq" id="WP_273911859.1">
    <property type="nucleotide sequence ID" value="NZ_JAMDGX010000046.1"/>
</dbReference>
<accession>A0ABT5NL33</accession>
<reference evidence="1 2" key="1">
    <citation type="submission" date="2022-05" db="EMBL/GenBank/DDBJ databases">
        <title>Novel Pseudomonas spp. Isolated from a Rainbow Trout Aquaculture Facility.</title>
        <authorList>
            <person name="Testerman T."/>
            <person name="Graf J."/>
        </authorList>
    </citation>
    <scope>NUCLEOTIDE SEQUENCE [LARGE SCALE GENOMIC DNA]</scope>
    <source>
        <strain evidence="1 2">ID681</strain>
    </source>
</reference>
<keyword evidence="2" id="KW-1185">Reference proteome</keyword>
<name>A0ABT5NL33_9PSED</name>